<dbReference type="InterPro" id="IPR004513">
    <property type="entry name" value="FtsX"/>
</dbReference>
<reference evidence="9" key="1">
    <citation type="submission" date="2007-07" db="EMBL/GenBank/DDBJ databases">
        <title>Complete genome sequence of Campylobacter hominis ATCC BAA-381, a commensal isolated from the human gastrointestinal tract.</title>
        <authorList>
            <person name="Fouts D.E."/>
            <person name="Mongodin E.F."/>
            <person name="Puiu D."/>
            <person name="Sebastian Y."/>
            <person name="Miller W.G."/>
            <person name="Mandrell R.E."/>
            <person name="Nelson K.E."/>
        </authorList>
    </citation>
    <scope>NUCLEOTIDE SEQUENCE [LARGE SCALE GENOMIC DNA]</scope>
    <source>
        <strain evidence="9">ATCC BAA-381 / DSM 21671 / CCUG 45161 / LMG 19568 / NCTC 13146 / CH001A</strain>
    </source>
</reference>
<comment type="subcellular location">
    <subcellularLocation>
        <location evidence="1">Cell membrane</location>
        <topology evidence="1">Multi-pass membrane protein</topology>
    </subcellularLocation>
</comment>
<name>A7I2U5_CAMHC</name>
<dbReference type="InterPro" id="IPR003838">
    <property type="entry name" value="ABC3_permease_C"/>
</dbReference>
<dbReference type="eggNOG" id="COG2177">
    <property type="taxonomic scope" value="Bacteria"/>
</dbReference>
<evidence type="ECO:0000256" key="3">
    <source>
        <dbReference type="ARBA" id="ARBA00022692"/>
    </source>
</evidence>
<dbReference type="PANTHER" id="PTHR47755:SF1">
    <property type="entry name" value="CELL DIVISION PROTEIN FTSX"/>
    <property type="match status" value="1"/>
</dbReference>
<dbReference type="Proteomes" id="UP000002407">
    <property type="component" value="Chromosome"/>
</dbReference>
<dbReference type="GO" id="GO:0051301">
    <property type="term" value="P:cell division"/>
    <property type="evidence" value="ECO:0007669"/>
    <property type="project" value="UniProtKB-KW"/>
</dbReference>
<dbReference type="RefSeq" id="WP_012109137.1">
    <property type="nucleotide sequence ID" value="NC_009714.1"/>
</dbReference>
<dbReference type="GO" id="GO:0032153">
    <property type="term" value="C:cell division site"/>
    <property type="evidence" value="ECO:0007669"/>
    <property type="project" value="TreeGrafter"/>
</dbReference>
<keyword evidence="8" id="KW-0131">Cell cycle</keyword>
<feature type="transmembrane region" description="Helical" evidence="6">
    <location>
        <begin position="141"/>
        <end position="165"/>
    </location>
</feature>
<feature type="domain" description="ABC3 transporter permease C-terminal" evidence="7">
    <location>
        <begin position="152"/>
        <end position="265"/>
    </location>
</feature>
<feature type="transmembrane region" description="Helical" evidence="6">
    <location>
        <begin position="244"/>
        <end position="264"/>
    </location>
</feature>
<sequence>MKSFKTHFGVIISLIALLFSMQFGIFIANLTKIYGQSIQNEYNIVLVSKKEIDFSKISDENQQIASIEPIKTDNVIAKLKDKLSDQSMQALSANLPKFYNIKLKFFPNSDELKQIEENLKKIGEVSKIEVFQKTHDEIFKILLLLKWLVCGFAFLIVLLGLMLIYKQMRIWIFEHRQRIEIMELFGAPFFLKSEKLYRMAIMDSIISAFVVIAFYYFLPQSEIFMSATTLIVPFDKVINLPNDALMLLGSALLISLIAVTLVMIKVESESK</sequence>
<keyword evidence="9" id="KW-1185">Reference proteome</keyword>
<protein>
    <submittedName>
        <fullName evidence="8">Cell division protein FtsX</fullName>
    </submittedName>
</protein>
<dbReference type="EMBL" id="CP000776">
    <property type="protein sequence ID" value="ABS51212.1"/>
    <property type="molecule type" value="Genomic_DNA"/>
</dbReference>
<gene>
    <name evidence="8" type="ordered locus">CHAB381_1285</name>
</gene>
<evidence type="ECO:0000256" key="6">
    <source>
        <dbReference type="SAM" id="Phobius"/>
    </source>
</evidence>
<evidence type="ECO:0000256" key="5">
    <source>
        <dbReference type="ARBA" id="ARBA00023136"/>
    </source>
</evidence>
<dbReference type="OrthoDB" id="5348519at2"/>
<dbReference type="Pfam" id="PF02687">
    <property type="entry name" value="FtsX"/>
    <property type="match status" value="1"/>
</dbReference>
<organism evidence="8 9">
    <name type="scientific">Campylobacter hominis (strain ATCC BAA-381 / DSM 21671 / CCUG 45161 / LMG 19568 / NCTC 13146 / CH001A)</name>
    <dbReference type="NCBI Taxonomy" id="360107"/>
    <lineage>
        <taxon>Bacteria</taxon>
        <taxon>Pseudomonadati</taxon>
        <taxon>Campylobacterota</taxon>
        <taxon>Epsilonproteobacteria</taxon>
        <taxon>Campylobacterales</taxon>
        <taxon>Campylobacteraceae</taxon>
        <taxon>Campylobacter</taxon>
    </lineage>
</organism>
<keyword evidence="2" id="KW-1003">Cell membrane</keyword>
<dbReference type="PANTHER" id="PTHR47755">
    <property type="entry name" value="CELL DIVISION PROTEIN FTSX"/>
    <property type="match status" value="1"/>
</dbReference>
<keyword evidence="4 6" id="KW-1133">Transmembrane helix</keyword>
<proteinExistence type="predicted"/>
<feature type="transmembrane region" description="Helical" evidence="6">
    <location>
        <begin position="200"/>
        <end position="218"/>
    </location>
</feature>
<dbReference type="STRING" id="360107.CHAB381_1285"/>
<dbReference type="HOGENOM" id="CLU_089208_0_0_7"/>
<evidence type="ECO:0000256" key="1">
    <source>
        <dbReference type="ARBA" id="ARBA00004651"/>
    </source>
</evidence>
<evidence type="ECO:0000256" key="4">
    <source>
        <dbReference type="ARBA" id="ARBA00022989"/>
    </source>
</evidence>
<keyword evidence="8" id="KW-0132">Cell division</keyword>
<evidence type="ECO:0000256" key="2">
    <source>
        <dbReference type="ARBA" id="ARBA00022475"/>
    </source>
</evidence>
<dbReference type="AlphaFoldDB" id="A7I2U5"/>
<evidence type="ECO:0000313" key="8">
    <source>
        <dbReference type="EMBL" id="ABS51212.1"/>
    </source>
</evidence>
<evidence type="ECO:0000313" key="9">
    <source>
        <dbReference type="Proteomes" id="UP000002407"/>
    </source>
</evidence>
<evidence type="ECO:0000259" key="7">
    <source>
        <dbReference type="Pfam" id="PF02687"/>
    </source>
</evidence>
<accession>A7I2U5</accession>
<keyword evidence="5 6" id="KW-0472">Membrane</keyword>
<keyword evidence="3 6" id="KW-0812">Transmembrane</keyword>
<dbReference type="GO" id="GO:0005886">
    <property type="term" value="C:plasma membrane"/>
    <property type="evidence" value="ECO:0007669"/>
    <property type="project" value="UniProtKB-SubCell"/>
</dbReference>
<dbReference type="KEGG" id="cha:CHAB381_1285"/>